<dbReference type="PANTHER" id="PTHR33933:SF1">
    <property type="entry name" value="PROTEIN ADENYLYLTRANSFERASE MNTA-RELATED"/>
    <property type="match status" value="1"/>
</dbReference>
<name>A0A2R6A763_9ARCH</name>
<proteinExistence type="predicted"/>
<comment type="caution">
    <text evidence="2">The sequence shown here is derived from an EMBL/GenBank/DDBJ whole genome shotgun (WGS) entry which is preliminary data.</text>
</comment>
<reference evidence="2 3" key="1">
    <citation type="submission" date="2017-04" db="EMBL/GenBank/DDBJ databases">
        <title>Novel microbial lineages endemic to geothermal iron-oxide mats fill important gaps in the evolutionary history of Archaea.</title>
        <authorList>
            <person name="Jay Z.J."/>
            <person name="Beam J.P."/>
            <person name="Dlakic M."/>
            <person name="Rusch D.B."/>
            <person name="Kozubal M.A."/>
            <person name="Inskeep W.P."/>
        </authorList>
    </citation>
    <scope>NUCLEOTIDE SEQUENCE [LARGE SCALE GENOMIC DNA]</scope>
    <source>
        <strain evidence="2">BE_D</strain>
    </source>
</reference>
<dbReference type="InterPro" id="IPR052548">
    <property type="entry name" value="Type_VII_TA_antitoxin"/>
</dbReference>
<evidence type="ECO:0000313" key="3">
    <source>
        <dbReference type="Proteomes" id="UP000240569"/>
    </source>
</evidence>
<evidence type="ECO:0000259" key="1">
    <source>
        <dbReference type="Pfam" id="PF01909"/>
    </source>
</evidence>
<evidence type="ECO:0000313" key="2">
    <source>
        <dbReference type="EMBL" id="PSN82231.1"/>
    </source>
</evidence>
<feature type="domain" description="Polymerase nucleotidyl transferase" evidence="1">
    <location>
        <begin position="19"/>
        <end position="88"/>
    </location>
</feature>
<accession>A0A2R6A763</accession>
<dbReference type="CDD" id="cd05403">
    <property type="entry name" value="NT_KNTase_like"/>
    <property type="match status" value="1"/>
</dbReference>
<dbReference type="InterPro" id="IPR002934">
    <property type="entry name" value="Polymerase_NTP_transf_dom"/>
</dbReference>
<protein>
    <recommendedName>
        <fullName evidence="1">Polymerase nucleotidyl transferase domain-containing protein</fullName>
    </recommendedName>
</protein>
<organism evidence="2 3">
    <name type="scientific">Candidatus Marsarchaeota G1 archaeon BE_D</name>
    <dbReference type="NCBI Taxonomy" id="1978156"/>
    <lineage>
        <taxon>Archaea</taxon>
        <taxon>Candidatus Marsarchaeota</taxon>
        <taxon>Candidatus Marsarchaeota group 1</taxon>
    </lineage>
</organism>
<dbReference type="Pfam" id="PF01909">
    <property type="entry name" value="NTP_transf_2"/>
    <property type="match status" value="1"/>
</dbReference>
<gene>
    <name evidence="2" type="ORF">B9Q02_11950</name>
</gene>
<dbReference type="AlphaFoldDB" id="A0A2R6A763"/>
<dbReference type="SUPFAM" id="SSF81301">
    <property type="entry name" value="Nucleotidyltransferase"/>
    <property type="match status" value="1"/>
</dbReference>
<dbReference type="Gene3D" id="3.30.460.10">
    <property type="entry name" value="Beta Polymerase, domain 2"/>
    <property type="match status" value="1"/>
</dbReference>
<dbReference type="InterPro" id="IPR043519">
    <property type="entry name" value="NT_sf"/>
</dbReference>
<sequence>MVKAKSAIESQKRMAEVAKQIVEKVSEHFPIIEVRVFGSRARGDYLDTSDLDLIFVFEKLDAPKIELVQKISRFIKGNVDFLVMQKDEAQNSALVKSSKLLWDKQKGFDLTVFEC</sequence>
<dbReference type="EMBL" id="NEXD01000169">
    <property type="protein sequence ID" value="PSN82231.1"/>
    <property type="molecule type" value="Genomic_DNA"/>
</dbReference>
<dbReference type="PANTHER" id="PTHR33933">
    <property type="entry name" value="NUCLEOTIDYLTRANSFERASE"/>
    <property type="match status" value="1"/>
</dbReference>
<dbReference type="Proteomes" id="UP000240569">
    <property type="component" value="Unassembled WGS sequence"/>
</dbReference>
<dbReference type="GO" id="GO:0016779">
    <property type="term" value="F:nucleotidyltransferase activity"/>
    <property type="evidence" value="ECO:0007669"/>
    <property type="project" value="InterPro"/>
</dbReference>